<dbReference type="Proteomes" id="UP000825701">
    <property type="component" value="Chromosome"/>
</dbReference>
<dbReference type="KEGG" id="cmet:K6K41_11705"/>
<evidence type="ECO:0000256" key="1">
    <source>
        <dbReference type="SAM" id="SignalP"/>
    </source>
</evidence>
<gene>
    <name evidence="4" type="ORF">K6K41_11705</name>
</gene>
<proteinExistence type="predicted"/>
<sequence>MGRASIWLAALAGAACLAQPVSAETVRRTYPASDLEIRNPERGFWAFAADDFAKVTKGDLGYLRSKGLTLAYGVVRLDKFRKTPLSDELLASLDRAFERTREAKLKIILRFVYNYPQDEHEYQNAKDAPLDVVLGHIEQLKPALARNADVVAVMQAGFIGAWGEGHTSSNKLTSPKNKAAIRDALLAALPEGRMLQWRYPADVIDWSPEPPRPGKLATLGVHNDCFMSSNTDVGTYASNRKQREAQRDYVAKLSRATFFSGETCNVGSKSERLTCDDIRAEGARFHVSALNGEYSPKFIKAWKEGGCYDEVSRSLGYRLMLKEAEAGDRARPGELVEARLRVANDGWARISNPRPFKLVATHRDSGRSFEAETSGDIRSVEPEKASPKGFRFALTVPADAPAGVYDLSAALPDAAASLAGDPAYAARFANGSGADFGWDAETGAYRLGLTVTVGP</sequence>
<dbReference type="Pfam" id="PF16116">
    <property type="entry name" value="DUF4832"/>
    <property type="match status" value="1"/>
</dbReference>
<evidence type="ECO:0000313" key="4">
    <source>
        <dbReference type="EMBL" id="QZO01918.1"/>
    </source>
</evidence>
<evidence type="ECO:0000259" key="3">
    <source>
        <dbReference type="Pfam" id="PF16173"/>
    </source>
</evidence>
<feature type="chain" id="PRO_5038921962" evidence="1">
    <location>
        <begin position="24"/>
        <end position="455"/>
    </location>
</feature>
<feature type="domain" description="DUF4874" evidence="3">
    <location>
        <begin position="39"/>
        <end position="201"/>
    </location>
</feature>
<dbReference type="InterPro" id="IPR032379">
    <property type="entry name" value="DUF4874"/>
</dbReference>
<keyword evidence="5" id="KW-1185">Reference proteome</keyword>
<dbReference type="EMBL" id="CP081869">
    <property type="protein sequence ID" value="QZO01918.1"/>
    <property type="molecule type" value="Genomic_DNA"/>
</dbReference>
<name>A0A9E6REB1_9HYPH</name>
<dbReference type="AlphaFoldDB" id="A0A9E6REB1"/>
<accession>A0A9E6REB1</accession>
<dbReference type="RefSeq" id="WP_261405283.1">
    <property type="nucleotide sequence ID" value="NZ_CP081869.1"/>
</dbReference>
<dbReference type="PROSITE" id="PS51257">
    <property type="entry name" value="PROKAR_LIPOPROTEIN"/>
    <property type="match status" value="1"/>
</dbReference>
<dbReference type="Pfam" id="PF16173">
    <property type="entry name" value="DUF4874"/>
    <property type="match status" value="1"/>
</dbReference>
<organism evidence="4 5">
    <name type="scientific">Chenggangzhangella methanolivorans</name>
    <dbReference type="NCBI Taxonomy" id="1437009"/>
    <lineage>
        <taxon>Bacteria</taxon>
        <taxon>Pseudomonadati</taxon>
        <taxon>Pseudomonadota</taxon>
        <taxon>Alphaproteobacteria</taxon>
        <taxon>Hyphomicrobiales</taxon>
        <taxon>Methylopilaceae</taxon>
        <taxon>Chenggangzhangella</taxon>
    </lineage>
</organism>
<evidence type="ECO:0000259" key="2">
    <source>
        <dbReference type="Pfam" id="PF16116"/>
    </source>
</evidence>
<feature type="domain" description="DUF4832" evidence="2">
    <location>
        <begin position="219"/>
        <end position="430"/>
    </location>
</feature>
<feature type="signal peptide" evidence="1">
    <location>
        <begin position="1"/>
        <end position="23"/>
    </location>
</feature>
<evidence type="ECO:0000313" key="5">
    <source>
        <dbReference type="Proteomes" id="UP000825701"/>
    </source>
</evidence>
<dbReference type="InterPro" id="IPR032267">
    <property type="entry name" value="DUF4832"/>
</dbReference>
<reference evidence="4" key="1">
    <citation type="submission" date="2021-08" db="EMBL/GenBank/DDBJ databases">
        <authorList>
            <person name="Zhang H."/>
            <person name="Xu M."/>
            <person name="Yu Z."/>
            <person name="Yang L."/>
            <person name="Cai Y."/>
        </authorList>
    </citation>
    <scope>NUCLEOTIDE SEQUENCE</scope>
    <source>
        <strain evidence="4">CHL1</strain>
    </source>
</reference>
<keyword evidence="1" id="KW-0732">Signal</keyword>
<protein>
    <submittedName>
        <fullName evidence="4">DUF4832 domain-containing protein</fullName>
    </submittedName>
</protein>